<accession>A0A839GS09</accession>
<gene>
    <name evidence="2" type="ORF">FHS90_004388</name>
</gene>
<keyword evidence="3" id="KW-1185">Reference proteome</keyword>
<feature type="signal peptide" evidence="1">
    <location>
        <begin position="1"/>
        <end position="21"/>
    </location>
</feature>
<dbReference type="PROSITE" id="PS51257">
    <property type="entry name" value="PROKAR_LIPOPROTEIN"/>
    <property type="match status" value="1"/>
</dbReference>
<evidence type="ECO:0008006" key="4">
    <source>
        <dbReference type="Google" id="ProtNLM"/>
    </source>
</evidence>
<evidence type="ECO:0000313" key="2">
    <source>
        <dbReference type="EMBL" id="MBA9079649.1"/>
    </source>
</evidence>
<dbReference type="Proteomes" id="UP000563094">
    <property type="component" value="Unassembled WGS sequence"/>
</dbReference>
<evidence type="ECO:0000256" key="1">
    <source>
        <dbReference type="SAM" id="SignalP"/>
    </source>
</evidence>
<protein>
    <recommendedName>
        <fullName evidence="4">Lipocalin-like domain-containing protein</fullName>
    </recommendedName>
</protein>
<evidence type="ECO:0000313" key="3">
    <source>
        <dbReference type="Proteomes" id="UP000563094"/>
    </source>
</evidence>
<reference evidence="2 3" key="1">
    <citation type="submission" date="2020-08" db="EMBL/GenBank/DDBJ databases">
        <title>Genomic Encyclopedia of Type Strains, Phase IV (KMG-IV): sequencing the most valuable type-strain genomes for metagenomic binning, comparative biology and taxonomic classification.</title>
        <authorList>
            <person name="Goeker M."/>
        </authorList>
    </citation>
    <scope>NUCLEOTIDE SEQUENCE [LARGE SCALE GENOMIC DNA]</scope>
    <source>
        <strain evidence="2 3">DSM 29854</strain>
    </source>
</reference>
<organism evidence="2 3">
    <name type="scientific">Rufibacter quisquiliarum</name>
    <dbReference type="NCBI Taxonomy" id="1549639"/>
    <lineage>
        <taxon>Bacteria</taxon>
        <taxon>Pseudomonadati</taxon>
        <taxon>Bacteroidota</taxon>
        <taxon>Cytophagia</taxon>
        <taxon>Cytophagales</taxon>
        <taxon>Hymenobacteraceae</taxon>
        <taxon>Rufibacter</taxon>
    </lineage>
</organism>
<proteinExistence type="predicted"/>
<keyword evidence="1" id="KW-0732">Signal</keyword>
<dbReference type="RefSeq" id="WP_182514452.1">
    <property type="nucleotide sequence ID" value="NZ_JACJIQ010000026.1"/>
</dbReference>
<comment type="caution">
    <text evidence="2">The sequence shown here is derived from an EMBL/GenBank/DDBJ whole genome shotgun (WGS) entry which is preliminary data.</text>
</comment>
<dbReference type="EMBL" id="JACJIQ010000026">
    <property type="protein sequence ID" value="MBA9079649.1"/>
    <property type="molecule type" value="Genomic_DNA"/>
</dbReference>
<sequence>MKNFYHLLFFCFCLFAAVACAHEPETNTLLEETRTQLEGKWYPERATAPLYNQNGQLLQAGRAPSLQGTLEISDNLISTLQGFPLQDPFIGTFTLTENQGAVIITSGLCEIKVLSVTQSHLTLRAEEQVDGNRKVTTVEFSKVTQIP</sequence>
<feature type="chain" id="PRO_5032340680" description="Lipocalin-like domain-containing protein" evidence="1">
    <location>
        <begin position="22"/>
        <end position="147"/>
    </location>
</feature>
<name>A0A839GS09_9BACT</name>
<dbReference type="AlphaFoldDB" id="A0A839GS09"/>